<dbReference type="Pfam" id="PF13482">
    <property type="entry name" value="RNase_H_2"/>
    <property type="match status" value="1"/>
</dbReference>
<keyword evidence="3" id="KW-1185">Reference proteome</keyword>
<proteinExistence type="predicted"/>
<dbReference type="SUPFAM" id="SSF48452">
    <property type="entry name" value="TPR-like"/>
    <property type="match status" value="1"/>
</dbReference>
<reference evidence="3" key="1">
    <citation type="submission" date="2016-10" db="EMBL/GenBank/DDBJ databases">
        <authorList>
            <person name="Varghese N."/>
            <person name="Submissions S."/>
        </authorList>
    </citation>
    <scope>NUCLEOTIDE SEQUENCE [LARGE SCALE GENOMIC DNA]</scope>
    <source>
        <strain evidence="3">SP</strain>
    </source>
</reference>
<dbReference type="InterPro" id="IPR012337">
    <property type="entry name" value="RNaseH-like_sf"/>
</dbReference>
<evidence type="ECO:0000313" key="2">
    <source>
        <dbReference type="EMBL" id="SDZ58593.1"/>
    </source>
</evidence>
<dbReference type="SUPFAM" id="SSF53098">
    <property type="entry name" value="Ribonuclease H-like"/>
    <property type="match status" value="1"/>
</dbReference>
<dbReference type="InterPro" id="IPR038720">
    <property type="entry name" value="YprB_RNase_H-like_dom"/>
</dbReference>
<dbReference type="InterPro" id="IPR036397">
    <property type="entry name" value="RNaseH_sf"/>
</dbReference>
<dbReference type="Gene3D" id="3.30.420.10">
    <property type="entry name" value="Ribonuclease H-like superfamily/Ribonuclease H"/>
    <property type="match status" value="1"/>
</dbReference>
<evidence type="ECO:0000313" key="3">
    <source>
        <dbReference type="Proteomes" id="UP000198935"/>
    </source>
</evidence>
<dbReference type="InterPro" id="IPR011990">
    <property type="entry name" value="TPR-like_helical_dom_sf"/>
</dbReference>
<dbReference type="PANTHER" id="PTHR38462:SF1">
    <property type="entry name" value="YPRB RIBONUCLEASE H-LIKE DOMAIN-CONTAINING PROTEIN"/>
    <property type="match status" value="1"/>
</dbReference>
<dbReference type="OrthoDB" id="9790530at2"/>
<dbReference type="GO" id="GO:0003676">
    <property type="term" value="F:nucleic acid binding"/>
    <property type="evidence" value="ECO:0007669"/>
    <property type="project" value="InterPro"/>
</dbReference>
<feature type="domain" description="YprB ribonuclease H-like" evidence="1">
    <location>
        <begin position="112"/>
        <end position="281"/>
    </location>
</feature>
<dbReference type="Proteomes" id="UP000198935">
    <property type="component" value="Unassembled WGS sequence"/>
</dbReference>
<accession>A0A1H3U7X4</accession>
<name>A0A1H3U7X4_9BACI</name>
<dbReference type="Gene3D" id="1.25.40.10">
    <property type="entry name" value="Tetratricopeptide repeat domain"/>
    <property type="match status" value="1"/>
</dbReference>
<dbReference type="AlphaFoldDB" id="A0A1H3U7X4"/>
<dbReference type="InterPro" id="IPR019734">
    <property type="entry name" value="TPR_rpt"/>
</dbReference>
<dbReference type="PANTHER" id="PTHR38462">
    <property type="entry name" value="EXONUCLEASE-LIKE PROTEIN"/>
    <property type="match status" value="1"/>
</dbReference>
<sequence>MNVKAKLQRMKGHMRLEHSGETEDKNRLQEAAEKAAGNVAADDELAELWGKLGFKPFYLEEQRSFQKRSFYTFADMKRPDLGRELQEVYERWGNLALDHPLSSRNVPLERMMFFDTETTGLSTGAGNSIFLIGYARVHDDGVEVTQHMLAEPSSEAAFLYGFLQEFHDDDYLVSYNGKAFDWPQVKSRHVFVRDQVPRLPAFGHIDLLHAARRLWKHELPSCRLSVVEREKLSIRRLHDTPGSMAPLLYYDYLHENKPDHLRGIIEHNDQDVRSLIHLYVAISQRLFQCARPASVTEQIQLGKWCEQTGWEEAAVSHYEKALEIPGSGKEAAHFQLGRIFKKQKRYQEATAQFINSISVSSTPLAEGFIELAKLHEHQEKSYERAHYFSREALRCLKASQKLTSAKRKLIKDVEKRIERLEGKLRGSSSFHNMS</sequence>
<gene>
    <name evidence="2" type="ORF">SAMN05421736_11947</name>
</gene>
<dbReference type="Pfam" id="PF13181">
    <property type="entry name" value="TPR_8"/>
    <property type="match status" value="1"/>
</dbReference>
<evidence type="ECO:0000259" key="1">
    <source>
        <dbReference type="Pfam" id="PF13482"/>
    </source>
</evidence>
<organism evidence="2 3">
    <name type="scientific">Evansella caseinilytica</name>
    <dbReference type="NCBI Taxonomy" id="1503961"/>
    <lineage>
        <taxon>Bacteria</taxon>
        <taxon>Bacillati</taxon>
        <taxon>Bacillota</taxon>
        <taxon>Bacilli</taxon>
        <taxon>Bacillales</taxon>
        <taxon>Bacillaceae</taxon>
        <taxon>Evansella</taxon>
    </lineage>
</organism>
<dbReference type="STRING" id="1503961.SAMN05421736_11947"/>
<dbReference type="EMBL" id="FNPI01000019">
    <property type="protein sequence ID" value="SDZ58593.1"/>
    <property type="molecule type" value="Genomic_DNA"/>
</dbReference>
<protein>
    <recommendedName>
        <fullName evidence="1">YprB ribonuclease H-like domain-containing protein</fullName>
    </recommendedName>
</protein>